<dbReference type="EMBL" id="CP012029">
    <property type="protein sequence ID" value="ALO27941.1"/>
    <property type="molecule type" value="Genomic_DNA"/>
</dbReference>
<dbReference type="InterPro" id="IPR050703">
    <property type="entry name" value="Flavin_MAO"/>
</dbReference>
<protein>
    <submittedName>
        <fullName evidence="6">NAD(P)-binding Rossmann-like domain protein</fullName>
    </submittedName>
</protein>
<evidence type="ECO:0000256" key="4">
    <source>
        <dbReference type="PIRSR" id="PIRSR601613-1"/>
    </source>
</evidence>
<dbReference type="Proteomes" id="UP000058857">
    <property type="component" value="Chromosome 1"/>
</dbReference>
<comment type="similarity">
    <text evidence="2">Belongs to the flavin monoamine oxidase family.</text>
</comment>
<comment type="cofactor">
    <cofactor evidence="1">
        <name>FAD</name>
        <dbReference type="ChEBI" id="CHEBI:57692"/>
    </cofactor>
</comment>
<dbReference type="Pfam" id="PF01593">
    <property type="entry name" value="Amino_oxidase"/>
    <property type="match status" value="1"/>
</dbReference>
<dbReference type="InterPro" id="IPR036188">
    <property type="entry name" value="FAD/NAD-bd_sf"/>
</dbReference>
<evidence type="ECO:0000259" key="5">
    <source>
        <dbReference type="Pfam" id="PF01593"/>
    </source>
</evidence>
<evidence type="ECO:0000313" key="6">
    <source>
        <dbReference type="EMBL" id="ALO27941.1"/>
    </source>
</evidence>
<feature type="binding site" evidence="4">
    <location>
        <position position="251"/>
    </location>
    <ligand>
        <name>FAD</name>
        <dbReference type="ChEBI" id="CHEBI:57692"/>
    </ligand>
</feature>
<dbReference type="GO" id="GO:0016491">
    <property type="term" value="F:oxidoreductase activity"/>
    <property type="evidence" value="ECO:0007669"/>
    <property type="project" value="UniProtKB-KW"/>
</dbReference>
<feature type="binding site" evidence="4">
    <location>
        <position position="435"/>
    </location>
    <ligand>
        <name>FAD</name>
        <dbReference type="ChEBI" id="CHEBI:57692"/>
    </ligand>
</feature>
<dbReference type="PRINTS" id="PR00757">
    <property type="entry name" value="AMINEOXDASEF"/>
</dbReference>
<dbReference type="SUPFAM" id="SSF51905">
    <property type="entry name" value="FAD/NAD(P)-binding domain"/>
    <property type="match status" value="1"/>
</dbReference>
<feature type="domain" description="Amine oxidase" evidence="5">
    <location>
        <begin position="56"/>
        <end position="458"/>
    </location>
</feature>
<evidence type="ECO:0000256" key="2">
    <source>
        <dbReference type="ARBA" id="ARBA00005995"/>
    </source>
</evidence>
<gene>
    <name evidence="6" type="ORF">LBBP_03774</name>
</gene>
<accession>A0A0S2IWM4</accession>
<dbReference type="PATRIC" id="fig|280505.15.peg.3677"/>
<dbReference type="Gene3D" id="3.50.50.60">
    <property type="entry name" value="FAD/NAD(P)-binding domain"/>
    <property type="match status" value="1"/>
</dbReference>
<evidence type="ECO:0000256" key="3">
    <source>
        <dbReference type="ARBA" id="ARBA00023002"/>
    </source>
</evidence>
<dbReference type="InterPro" id="IPR002937">
    <property type="entry name" value="Amino_oxidase"/>
</dbReference>
<sequence>MEHNLSKFKSDNPMKLSRSEFIKLLTAAGISGFSGIKLRAQGMSPRKTVIVLGGGIAGLYTSYLLGKTGIKVQLIEATDRLGGRIRTVADVSGNFLDLGAEWIQAEHKTAKSLIRELGLKTTDFEVQSDLFFGSYRKFGTWDISLKSQEILNKLVQMNAKINSSQQQELDRISFYNFLTYQGMTSEDLKLLNFKYSLYYGDSLRSLSAQKVLSDLANFPKYDTRVEGGMESLTKALVLSLENTEVTFMDPVVSVSQGEGKVTVTTASGKRIEGSACISTLPANQLTSIQWEPELDKEKKLSALRIRYSRIYKTFLMLREAPWTKGNFSAYSDSAAGFIYDAGTKTNSEDKVLGMISIGDRYDVLASSTDAMKVEYIRLALECLGQNKDLQVLRIQSSETSQSKYVPTGIATFPPGSYGSIISLLKPVDRIFFAGEHTADLNGTVEGALSSAIRAVNQI</sequence>
<proteinExistence type="inferred from homology"/>
<name>A0A0S2IWM4_LEPBO</name>
<dbReference type="InterPro" id="IPR001613">
    <property type="entry name" value="Flavin_amine_oxidase"/>
</dbReference>
<evidence type="ECO:0000313" key="7">
    <source>
        <dbReference type="Proteomes" id="UP000058857"/>
    </source>
</evidence>
<organism evidence="6">
    <name type="scientific">Leptospira borgpetersenii serovar Ballum</name>
    <dbReference type="NCBI Taxonomy" id="280505"/>
    <lineage>
        <taxon>Bacteria</taxon>
        <taxon>Pseudomonadati</taxon>
        <taxon>Spirochaetota</taxon>
        <taxon>Spirochaetia</taxon>
        <taxon>Leptospirales</taxon>
        <taxon>Leptospiraceae</taxon>
        <taxon>Leptospira</taxon>
    </lineage>
</organism>
<keyword evidence="3" id="KW-0560">Oxidoreductase</keyword>
<reference evidence="6 7" key="1">
    <citation type="journal article" date="2015" name="PLoS Negl. Trop. Dis.">
        <title>Distribution of Plasmids in Distinct Leptospira Pathogenic Species.</title>
        <authorList>
            <person name="Wang Y."/>
            <person name="Zhuang X."/>
            <person name="Zhong Y."/>
            <person name="Zhang C."/>
            <person name="Zhang Y."/>
            <person name="Zeng L."/>
            <person name="Zhu Y."/>
            <person name="He P."/>
            <person name="Dong K."/>
            <person name="Pal U."/>
            <person name="Guo X."/>
            <person name="Qin J."/>
        </authorList>
    </citation>
    <scope>NUCLEOTIDE SEQUENCE [LARGE SCALE GENOMIC DNA]</scope>
    <source>
        <strain evidence="6 7">56604</strain>
    </source>
</reference>
<dbReference type="PANTHER" id="PTHR43563:SF1">
    <property type="entry name" value="AMINE OXIDASE [FLAVIN-CONTAINING] B"/>
    <property type="match status" value="1"/>
</dbReference>
<feature type="binding site" evidence="4">
    <location>
        <begin position="76"/>
        <end position="77"/>
    </location>
    <ligand>
        <name>FAD</name>
        <dbReference type="ChEBI" id="CHEBI:57692"/>
    </ligand>
</feature>
<evidence type="ECO:0000256" key="1">
    <source>
        <dbReference type="ARBA" id="ARBA00001974"/>
    </source>
</evidence>
<dbReference type="PANTHER" id="PTHR43563">
    <property type="entry name" value="AMINE OXIDASE"/>
    <property type="match status" value="1"/>
</dbReference>
<dbReference type="AlphaFoldDB" id="A0A0S2IWM4"/>